<dbReference type="GO" id="GO:0000978">
    <property type="term" value="F:RNA polymerase II cis-regulatory region sequence-specific DNA binding"/>
    <property type="evidence" value="ECO:0007669"/>
    <property type="project" value="TreeGrafter"/>
</dbReference>
<dbReference type="PROSITE" id="PS00028">
    <property type="entry name" value="ZINC_FINGER_C2H2_1"/>
    <property type="match status" value="4"/>
</dbReference>
<dbReference type="Pfam" id="PF00096">
    <property type="entry name" value="zf-C2H2"/>
    <property type="match status" value="4"/>
</dbReference>
<keyword evidence="9" id="KW-1185">Reference proteome</keyword>
<dbReference type="InterPro" id="IPR013087">
    <property type="entry name" value="Znf_C2H2_type"/>
</dbReference>
<feature type="domain" description="C2H2-type" evidence="7">
    <location>
        <begin position="19"/>
        <end position="48"/>
    </location>
</feature>
<dbReference type="GO" id="GO:0000981">
    <property type="term" value="F:DNA-binding transcription factor activity, RNA polymerase II-specific"/>
    <property type="evidence" value="ECO:0007669"/>
    <property type="project" value="TreeGrafter"/>
</dbReference>
<evidence type="ECO:0000256" key="4">
    <source>
        <dbReference type="ARBA" id="ARBA00022833"/>
    </source>
</evidence>
<dbReference type="PROSITE" id="PS50157">
    <property type="entry name" value="ZINC_FINGER_C2H2_2"/>
    <property type="match status" value="4"/>
</dbReference>
<keyword evidence="3 5" id="KW-0863">Zinc-finger</keyword>
<dbReference type="InterPro" id="IPR036236">
    <property type="entry name" value="Znf_C2H2_sf"/>
</dbReference>
<name>A0A9P5SJW8_9FUNG</name>
<reference evidence="8" key="1">
    <citation type="journal article" date="2020" name="Fungal Divers.">
        <title>Resolving the Mortierellaceae phylogeny through synthesis of multi-gene phylogenetics and phylogenomics.</title>
        <authorList>
            <person name="Vandepol N."/>
            <person name="Liber J."/>
            <person name="Desiro A."/>
            <person name="Na H."/>
            <person name="Kennedy M."/>
            <person name="Barry K."/>
            <person name="Grigoriev I.V."/>
            <person name="Miller A.N."/>
            <person name="O'Donnell K."/>
            <person name="Stajich J.E."/>
            <person name="Bonito G."/>
        </authorList>
    </citation>
    <scope>NUCLEOTIDE SEQUENCE</scope>
    <source>
        <strain evidence="8">NVP1</strain>
    </source>
</reference>
<comment type="caution">
    <text evidence="8">The sequence shown here is derived from an EMBL/GenBank/DDBJ whole genome shotgun (WGS) entry which is preliminary data.</text>
</comment>
<keyword evidence="2" id="KW-0677">Repeat</keyword>
<evidence type="ECO:0000313" key="9">
    <source>
        <dbReference type="Proteomes" id="UP000696485"/>
    </source>
</evidence>
<dbReference type="PANTHER" id="PTHR14003:SF22">
    <property type="entry name" value="FINGER DOMAIN PROTEIN, PUTATIVE (AFU_ORTHOLOGUE AFUA_4G11480)-RELATED"/>
    <property type="match status" value="1"/>
</dbReference>
<dbReference type="Gene3D" id="3.30.160.60">
    <property type="entry name" value="Classic Zinc Finger"/>
    <property type="match status" value="4"/>
</dbReference>
<feature type="region of interest" description="Disordered" evidence="6">
    <location>
        <begin position="189"/>
        <end position="209"/>
    </location>
</feature>
<dbReference type="SMART" id="SM00355">
    <property type="entry name" value="ZnF_C2H2"/>
    <property type="match status" value="4"/>
</dbReference>
<proteinExistence type="predicted"/>
<sequence>MDILELIHPEGQHHDSRPFRCVWTDCGKAFSRRSDLARHGRIHTNERPFVCEEYGCTKSFIQRSALTVHQRTHTGERPHMCEHPDCQKRFSDSSSLARHRRIHTGKRPYRCTVEGCGKSFCRKTTLTKHHRKEHILRRPTAWRQMSDDAIFNQGLDELHHPHPLAHVHAHPQHHHPLHIQMPPYHQNLSPVHTPSHEGSGSPMSSVSPVAPVSPVTPMASMPPLDPLLHPMVITQAHPMGRNPQGYSSHMQNQYQHLDYPLHGHIQKQIQSHPHIGESYSPFMSFAVQASLYSQY</sequence>
<dbReference type="GO" id="GO:0005667">
    <property type="term" value="C:transcription regulator complex"/>
    <property type="evidence" value="ECO:0007669"/>
    <property type="project" value="TreeGrafter"/>
</dbReference>
<dbReference type="Proteomes" id="UP000696485">
    <property type="component" value="Unassembled WGS sequence"/>
</dbReference>
<evidence type="ECO:0000256" key="1">
    <source>
        <dbReference type="ARBA" id="ARBA00022723"/>
    </source>
</evidence>
<keyword evidence="1" id="KW-0479">Metal-binding</keyword>
<feature type="domain" description="C2H2-type" evidence="7">
    <location>
        <begin position="79"/>
        <end position="108"/>
    </location>
</feature>
<dbReference type="SUPFAM" id="SSF57667">
    <property type="entry name" value="beta-beta-alpha zinc fingers"/>
    <property type="match status" value="3"/>
</dbReference>
<dbReference type="GO" id="GO:0008270">
    <property type="term" value="F:zinc ion binding"/>
    <property type="evidence" value="ECO:0007669"/>
    <property type="project" value="UniProtKB-KW"/>
</dbReference>
<organism evidence="8 9">
    <name type="scientific">Podila minutissima</name>
    <dbReference type="NCBI Taxonomy" id="64525"/>
    <lineage>
        <taxon>Eukaryota</taxon>
        <taxon>Fungi</taxon>
        <taxon>Fungi incertae sedis</taxon>
        <taxon>Mucoromycota</taxon>
        <taxon>Mortierellomycotina</taxon>
        <taxon>Mortierellomycetes</taxon>
        <taxon>Mortierellales</taxon>
        <taxon>Mortierellaceae</taxon>
        <taxon>Podila</taxon>
    </lineage>
</organism>
<keyword evidence="4" id="KW-0862">Zinc</keyword>
<dbReference type="GO" id="GO:0031519">
    <property type="term" value="C:PcG protein complex"/>
    <property type="evidence" value="ECO:0007669"/>
    <property type="project" value="TreeGrafter"/>
</dbReference>
<dbReference type="GO" id="GO:0000785">
    <property type="term" value="C:chromatin"/>
    <property type="evidence" value="ECO:0007669"/>
    <property type="project" value="TreeGrafter"/>
</dbReference>
<evidence type="ECO:0000256" key="5">
    <source>
        <dbReference type="PROSITE-ProRule" id="PRU00042"/>
    </source>
</evidence>
<dbReference type="EMBL" id="JAAAUY010000303">
    <property type="protein sequence ID" value="KAF9331750.1"/>
    <property type="molecule type" value="Genomic_DNA"/>
</dbReference>
<feature type="domain" description="C2H2-type" evidence="7">
    <location>
        <begin position="49"/>
        <end position="78"/>
    </location>
</feature>
<feature type="domain" description="C2H2-type" evidence="7">
    <location>
        <begin position="109"/>
        <end position="139"/>
    </location>
</feature>
<dbReference type="FunFam" id="3.30.160.60:FF:002343">
    <property type="entry name" value="Zinc finger protein 33A"/>
    <property type="match status" value="1"/>
</dbReference>
<evidence type="ECO:0000259" key="7">
    <source>
        <dbReference type="PROSITE" id="PS50157"/>
    </source>
</evidence>
<dbReference type="AlphaFoldDB" id="A0A9P5SJW8"/>
<evidence type="ECO:0000256" key="3">
    <source>
        <dbReference type="ARBA" id="ARBA00022771"/>
    </source>
</evidence>
<gene>
    <name evidence="8" type="ORF">BG006_005407</name>
</gene>
<accession>A0A9P5SJW8</accession>
<protein>
    <recommendedName>
        <fullName evidence="7">C2H2-type domain-containing protein</fullName>
    </recommendedName>
</protein>
<evidence type="ECO:0000256" key="2">
    <source>
        <dbReference type="ARBA" id="ARBA00022737"/>
    </source>
</evidence>
<evidence type="ECO:0000256" key="6">
    <source>
        <dbReference type="SAM" id="MobiDB-lite"/>
    </source>
</evidence>
<evidence type="ECO:0000313" key="8">
    <source>
        <dbReference type="EMBL" id="KAF9331750.1"/>
    </source>
</evidence>
<dbReference type="PANTHER" id="PTHR14003">
    <property type="entry name" value="TRANSCRIPTIONAL REPRESSOR PROTEIN YY"/>
    <property type="match status" value="1"/>
</dbReference>
<feature type="compositionally biased region" description="Low complexity" evidence="6">
    <location>
        <begin position="198"/>
        <end position="209"/>
    </location>
</feature>
<dbReference type="FunFam" id="3.30.160.60:FF:000125">
    <property type="entry name" value="Putative zinc finger protein 143"/>
    <property type="match status" value="2"/>
</dbReference>